<feature type="region of interest" description="Disordered" evidence="1">
    <location>
        <begin position="129"/>
        <end position="152"/>
    </location>
</feature>
<organism evidence="2 3">
    <name type="scientific">Diplogelasinospora grovesii</name>
    <dbReference type="NCBI Taxonomy" id="303347"/>
    <lineage>
        <taxon>Eukaryota</taxon>
        <taxon>Fungi</taxon>
        <taxon>Dikarya</taxon>
        <taxon>Ascomycota</taxon>
        <taxon>Pezizomycotina</taxon>
        <taxon>Sordariomycetes</taxon>
        <taxon>Sordariomycetidae</taxon>
        <taxon>Sordariales</taxon>
        <taxon>Diplogelasinosporaceae</taxon>
        <taxon>Diplogelasinospora</taxon>
    </lineage>
</organism>
<keyword evidence="3" id="KW-1185">Reference proteome</keyword>
<comment type="caution">
    <text evidence="2">The sequence shown here is derived from an EMBL/GenBank/DDBJ whole genome shotgun (WGS) entry which is preliminary data.</text>
</comment>
<dbReference type="AlphaFoldDB" id="A0AAN6S1M7"/>
<name>A0AAN6S1M7_9PEZI</name>
<evidence type="ECO:0000313" key="3">
    <source>
        <dbReference type="Proteomes" id="UP001303473"/>
    </source>
</evidence>
<gene>
    <name evidence="2" type="ORF">QBC46DRAFT_394382</name>
</gene>
<evidence type="ECO:0000313" key="2">
    <source>
        <dbReference type="EMBL" id="KAK3936693.1"/>
    </source>
</evidence>
<dbReference type="Proteomes" id="UP001303473">
    <property type="component" value="Unassembled WGS sequence"/>
</dbReference>
<evidence type="ECO:0000256" key="1">
    <source>
        <dbReference type="SAM" id="MobiDB-lite"/>
    </source>
</evidence>
<dbReference type="EMBL" id="MU853875">
    <property type="protein sequence ID" value="KAK3936693.1"/>
    <property type="molecule type" value="Genomic_DNA"/>
</dbReference>
<protein>
    <submittedName>
        <fullName evidence="2">Uncharacterized protein</fullName>
    </submittedName>
</protein>
<sequence length="209" mass="24314">MASIPEKSAAPPPERSEGPVRILVQTKTHLVPGEDYLSKRMFMANLICQRHWNRDFDSESHNDRGYLYGGVFGQDNRRCYFLVDHGQHSGNDDDVPVLWYEWTGESLNTLPGPLPPAVQTMLREKYPFTPPPIPQGDGLKKKREPPGPDTRRRIIRAKLRSEMKLSNGDLTFMRERPDAVEWLREHIELKFWLKFEKLFNSDNDHDSTR</sequence>
<accession>A0AAN6S1M7</accession>
<proteinExistence type="predicted"/>
<reference evidence="3" key="1">
    <citation type="journal article" date="2023" name="Mol. Phylogenet. Evol.">
        <title>Genome-scale phylogeny and comparative genomics of the fungal order Sordariales.</title>
        <authorList>
            <person name="Hensen N."/>
            <person name="Bonometti L."/>
            <person name="Westerberg I."/>
            <person name="Brannstrom I.O."/>
            <person name="Guillou S."/>
            <person name="Cros-Aarteil S."/>
            <person name="Calhoun S."/>
            <person name="Haridas S."/>
            <person name="Kuo A."/>
            <person name="Mondo S."/>
            <person name="Pangilinan J."/>
            <person name="Riley R."/>
            <person name="LaButti K."/>
            <person name="Andreopoulos B."/>
            <person name="Lipzen A."/>
            <person name="Chen C."/>
            <person name="Yan M."/>
            <person name="Daum C."/>
            <person name="Ng V."/>
            <person name="Clum A."/>
            <person name="Steindorff A."/>
            <person name="Ohm R.A."/>
            <person name="Martin F."/>
            <person name="Silar P."/>
            <person name="Natvig D.O."/>
            <person name="Lalanne C."/>
            <person name="Gautier V."/>
            <person name="Ament-Velasquez S.L."/>
            <person name="Kruys A."/>
            <person name="Hutchinson M.I."/>
            <person name="Powell A.J."/>
            <person name="Barry K."/>
            <person name="Miller A.N."/>
            <person name="Grigoriev I.V."/>
            <person name="Debuchy R."/>
            <person name="Gladieux P."/>
            <person name="Hiltunen Thoren M."/>
            <person name="Johannesson H."/>
        </authorList>
    </citation>
    <scope>NUCLEOTIDE SEQUENCE [LARGE SCALE GENOMIC DNA]</scope>
    <source>
        <strain evidence="3">CBS 340.73</strain>
    </source>
</reference>